<organism evidence="3 4">
    <name type="scientific">Athelia psychrophila</name>
    <dbReference type="NCBI Taxonomy" id="1759441"/>
    <lineage>
        <taxon>Eukaryota</taxon>
        <taxon>Fungi</taxon>
        <taxon>Dikarya</taxon>
        <taxon>Basidiomycota</taxon>
        <taxon>Agaricomycotina</taxon>
        <taxon>Agaricomycetes</taxon>
        <taxon>Agaricomycetidae</taxon>
        <taxon>Atheliales</taxon>
        <taxon>Atheliaceae</taxon>
        <taxon>Athelia</taxon>
    </lineage>
</organism>
<dbReference type="EMBL" id="KV417793">
    <property type="protein sequence ID" value="KZP06308.1"/>
    <property type="molecule type" value="Genomic_DNA"/>
</dbReference>
<keyword evidence="4" id="KW-1185">Reference proteome</keyword>
<evidence type="ECO:0000313" key="2">
    <source>
        <dbReference type="EMBL" id="KZP06308.1"/>
    </source>
</evidence>
<accession>A0A167WNP9</accession>
<protein>
    <submittedName>
        <fullName evidence="3">Uncharacterized protein</fullName>
    </submittedName>
</protein>
<evidence type="ECO:0000313" key="4">
    <source>
        <dbReference type="Proteomes" id="UP000076532"/>
    </source>
</evidence>
<dbReference type="Proteomes" id="UP000076532">
    <property type="component" value="Unassembled WGS sequence"/>
</dbReference>
<gene>
    <name evidence="2" type="ORF">FIBSPDRAFT_902884</name>
    <name evidence="3" type="ORF">FIBSPDRAFT_902885</name>
    <name evidence="1" type="ORF">FIBSPDRAFT_905894</name>
</gene>
<name>A0A167WNP9_9AGAM</name>
<reference evidence="3 4" key="1">
    <citation type="journal article" date="2016" name="Mol. Biol. Evol.">
        <title>Comparative Genomics of Early-Diverging Mushroom-Forming Fungi Provides Insights into the Origins of Lignocellulose Decay Capabilities.</title>
        <authorList>
            <person name="Nagy L.G."/>
            <person name="Riley R."/>
            <person name="Tritt A."/>
            <person name="Adam C."/>
            <person name="Daum C."/>
            <person name="Floudas D."/>
            <person name="Sun H."/>
            <person name="Yadav J.S."/>
            <person name="Pangilinan J."/>
            <person name="Larsson K.H."/>
            <person name="Matsuura K."/>
            <person name="Barry K."/>
            <person name="Labutti K."/>
            <person name="Kuo R."/>
            <person name="Ohm R.A."/>
            <person name="Bhattacharya S.S."/>
            <person name="Shirouzu T."/>
            <person name="Yoshinaga Y."/>
            <person name="Martin F.M."/>
            <person name="Grigoriev I.V."/>
            <person name="Hibbett D.S."/>
        </authorList>
    </citation>
    <scope>NUCLEOTIDE SEQUENCE [LARGE SCALE GENOMIC DNA]</scope>
    <source>
        <strain evidence="3 4">CBS 109695</strain>
    </source>
</reference>
<evidence type="ECO:0000313" key="1">
    <source>
        <dbReference type="EMBL" id="KZP02397.1"/>
    </source>
</evidence>
<sequence length="160" mass="17630">MDGPRTRTNDPGHVQTKETQVADEWATKRLMVKALDRGLIEECQGNNPGLLNMTWVMNGYALAWTQGKIYQTQVMCTELKGDPGPDNLDLGHPQVWKCIDPGPGNQALGHSPLRPGSISEYRCMDPGVGQVQIMRPGAIQEMFRVTQVQISGTWVADNGL</sequence>
<dbReference type="EMBL" id="KV417793">
    <property type="protein sequence ID" value="KZP06309.1"/>
    <property type="molecule type" value="Genomic_DNA"/>
</dbReference>
<dbReference type="AlphaFoldDB" id="A0A167WNP9"/>
<proteinExistence type="predicted"/>
<evidence type="ECO:0000313" key="3">
    <source>
        <dbReference type="EMBL" id="KZP06309.1"/>
    </source>
</evidence>
<dbReference type="EMBL" id="KV418618">
    <property type="protein sequence ID" value="KZP02397.1"/>
    <property type="molecule type" value="Genomic_DNA"/>
</dbReference>